<dbReference type="NCBIfam" id="NF002772">
    <property type="entry name" value="PRK02862.1"/>
    <property type="match status" value="1"/>
</dbReference>
<dbReference type="CDD" id="cd04651">
    <property type="entry name" value="LbH_G1P_AT_C"/>
    <property type="match status" value="1"/>
</dbReference>
<name>A0A6P2DKF4_9BACT</name>
<evidence type="ECO:0000256" key="1">
    <source>
        <dbReference type="ARBA" id="ARBA00010443"/>
    </source>
</evidence>
<dbReference type="AlphaFoldDB" id="A0A6P2DKF4"/>
<dbReference type="PROSITE" id="PS00808">
    <property type="entry name" value="ADP_GLC_PYROPHOSPH_1"/>
    <property type="match status" value="1"/>
</dbReference>
<dbReference type="NCBIfam" id="TIGR02091">
    <property type="entry name" value="glgC"/>
    <property type="match status" value="1"/>
</dbReference>
<dbReference type="Pfam" id="PF00483">
    <property type="entry name" value="NTP_transferase"/>
    <property type="match status" value="1"/>
</dbReference>
<keyword evidence="3 10" id="KW-0808">Transferase</keyword>
<dbReference type="Proteomes" id="UP000464178">
    <property type="component" value="Chromosome"/>
</dbReference>
<comment type="similarity">
    <text evidence="1">Belongs to the bacterial/plant glucose-1-phosphate adenylyltransferase family.</text>
</comment>
<evidence type="ECO:0000256" key="2">
    <source>
        <dbReference type="ARBA" id="ARBA00022600"/>
    </source>
</evidence>
<evidence type="ECO:0000256" key="5">
    <source>
        <dbReference type="ARBA" id="ARBA00022741"/>
    </source>
</evidence>
<dbReference type="PANTHER" id="PTHR43523:SF12">
    <property type="entry name" value="GLUCOSE-1-PHOSPHATE ADENYLYLTRANSFERASE LARGE SUBUNIT 1, CHLOROPLASTIC-RELATED"/>
    <property type="match status" value="1"/>
</dbReference>
<evidence type="ECO:0000256" key="8">
    <source>
        <dbReference type="NCBIfam" id="TIGR02091"/>
    </source>
</evidence>
<keyword evidence="2" id="KW-0321">Glycogen metabolism</keyword>
<dbReference type="SUPFAM" id="SSF53448">
    <property type="entry name" value="Nucleotide-diphospho-sugar transferases"/>
    <property type="match status" value="1"/>
</dbReference>
<reference evidence="10 11" key="1">
    <citation type="submission" date="2019-05" db="EMBL/GenBank/DDBJ databases">
        <authorList>
            <consortium name="Science for Life Laboratories"/>
        </authorList>
    </citation>
    <scope>NUCLEOTIDE SEQUENCE [LARGE SCALE GENOMIC DNA]</scope>
    <source>
        <strain evidence="10">Soil9</strain>
    </source>
</reference>
<evidence type="ECO:0000313" key="10">
    <source>
        <dbReference type="EMBL" id="VTS00921.1"/>
    </source>
</evidence>
<dbReference type="InterPro" id="IPR029044">
    <property type="entry name" value="Nucleotide-diphossugar_trans"/>
</dbReference>
<dbReference type="InterPro" id="IPR005835">
    <property type="entry name" value="NTP_transferase_dom"/>
</dbReference>
<dbReference type="GO" id="GO:0008878">
    <property type="term" value="F:glucose-1-phosphate adenylyltransferase activity"/>
    <property type="evidence" value="ECO:0007669"/>
    <property type="project" value="UniProtKB-UniRule"/>
</dbReference>
<keyword evidence="11" id="KW-1185">Reference proteome</keyword>
<dbReference type="SUPFAM" id="SSF51161">
    <property type="entry name" value="Trimeric LpxA-like enzymes"/>
    <property type="match status" value="1"/>
</dbReference>
<dbReference type="InterPro" id="IPR011004">
    <property type="entry name" value="Trimer_LpxA-like_sf"/>
</dbReference>
<dbReference type="KEGG" id="gms:SOIL9_80220"/>
<dbReference type="CDD" id="cd02508">
    <property type="entry name" value="ADP_Glucose_PP"/>
    <property type="match status" value="1"/>
</dbReference>
<evidence type="ECO:0000256" key="6">
    <source>
        <dbReference type="ARBA" id="ARBA00022840"/>
    </source>
</evidence>
<accession>A0A6P2DKF4</accession>
<dbReference type="InterPro" id="IPR005836">
    <property type="entry name" value="ADP_Glu_pyroP_CS"/>
</dbReference>
<dbReference type="InterPro" id="IPR011831">
    <property type="entry name" value="ADP-Glc_PPase"/>
</dbReference>
<dbReference type="Gene3D" id="2.160.10.10">
    <property type="entry name" value="Hexapeptide repeat proteins"/>
    <property type="match status" value="1"/>
</dbReference>
<dbReference type="RefSeq" id="WP_162672309.1">
    <property type="nucleotide sequence ID" value="NZ_LR593886.1"/>
</dbReference>
<dbReference type="EC" id="2.7.7.27" evidence="8"/>
<gene>
    <name evidence="10" type="ORF">SOIL9_80220</name>
</gene>
<evidence type="ECO:0000256" key="4">
    <source>
        <dbReference type="ARBA" id="ARBA00022695"/>
    </source>
</evidence>
<dbReference type="PANTHER" id="PTHR43523">
    <property type="entry name" value="GLUCOSE-1-PHOSPHATE ADENYLYLTRANSFERASE-RELATED"/>
    <property type="match status" value="1"/>
</dbReference>
<evidence type="ECO:0000313" key="11">
    <source>
        <dbReference type="Proteomes" id="UP000464178"/>
    </source>
</evidence>
<dbReference type="PROSITE" id="PS00809">
    <property type="entry name" value="ADP_GLC_PYROPHOSPH_2"/>
    <property type="match status" value="1"/>
</dbReference>
<sequence>MRSVLALILGGGRGTRLFPLTKARSKPAVPVAGKYRLIDIPISNCINSELHSIYVLTQFLSVSLHRHIANTYKFDMFSKGFVEVLAAQQTNESADWYQGTADAVRQNISYIEREDPDEVLILSGDQLYRMDFRHLFETHRSTRADITIAAIPVPEKDTAGFGLLSMDAQSRVTGFVEKPKTPEERQPYYTSADWIERRGIECRGRHYLANMGIYMFKTSVLLELLTAKPLATDFGKEVFPRNYKTKNISAHLFDGYWEDLGTIKSYHEASLALASSTPPFDFFSADGVIYTRMRNLPASRINGATLEQSVVADGCVIGADTRIERSLIGVRSRIGTGCTIRDTIIIGSDKFETDAQRAANRKVGRPDLNIGDNVVIESAILDKDCRIGRGARLCNRDNKLEADGPNGSYHIRDGIICVPRGAVIPEGAVV</sequence>
<dbReference type="EMBL" id="LR593886">
    <property type="protein sequence ID" value="VTS00921.1"/>
    <property type="molecule type" value="Genomic_DNA"/>
</dbReference>
<organism evidence="10 11">
    <name type="scientific">Gemmata massiliana</name>
    <dbReference type="NCBI Taxonomy" id="1210884"/>
    <lineage>
        <taxon>Bacteria</taxon>
        <taxon>Pseudomonadati</taxon>
        <taxon>Planctomycetota</taxon>
        <taxon>Planctomycetia</taxon>
        <taxon>Gemmatales</taxon>
        <taxon>Gemmataceae</taxon>
        <taxon>Gemmata</taxon>
    </lineage>
</organism>
<evidence type="ECO:0000256" key="7">
    <source>
        <dbReference type="ARBA" id="ARBA00023277"/>
    </source>
</evidence>
<keyword evidence="7" id="KW-0119">Carbohydrate metabolism</keyword>
<dbReference type="Pfam" id="PF25247">
    <property type="entry name" value="LbH_GLGC"/>
    <property type="match status" value="1"/>
</dbReference>
<proteinExistence type="inferred from homology"/>
<protein>
    <recommendedName>
        <fullName evidence="8">Glucose-1-phosphate adenylyltransferase</fullName>
        <ecNumber evidence="8">2.7.7.27</ecNumber>
    </recommendedName>
</protein>
<keyword evidence="4 10" id="KW-0548">Nucleotidyltransferase</keyword>
<feature type="domain" description="Nucleotidyl transferase" evidence="9">
    <location>
        <begin position="6"/>
        <end position="274"/>
    </location>
</feature>
<evidence type="ECO:0000259" key="9">
    <source>
        <dbReference type="Pfam" id="PF00483"/>
    </source>
</evidence>
<keyword evidence="6" id="KW-0067">ATP-binding</keyword>
<dbReference type="GO" id="GO:0005524">
    <property type="term" value="F:ATP binding"/>
    <property type="evidence" value="ECO:0007669"/>
    <property type="project" value="UniProtKB-KW"/>
</dbReference>
<dbReference type="UniPathway" id="UPA00164"/>
<dbReference type="GO" id="GO:0005978">
    <property type="term" value="P:glycogen biosynthetic process"/>
    <property type="evidence" value="ECO:0007669"/>
    <property type="project" value="UniProtKB-UniRule"/>
</dbReference>
<dbReference type="Gene3D" id="3.90.550.10">
    <property type="entry name" value="Spore Coat Polysaccharide Biosynthesis Protein SpsA, Chain A"/>
    <property type="match status" value="1"/>
</dbReference>
<keyword evidence="5" id="KW-0547">Nucleotide-binding</keyword>
<evidence type="ECO:0000256" key="3">
    <source>
        <dbReference type="ARBA" id="ARBA00022679"/>
    </source>
</evidence>